<feature type="domain" description="Peptidase A2" evidence="3">
    <location>
        <begin position="130"/>
        <end position="210"/>
    </location>
</feature>
<keyword evidence="1" id="KW-0378">Hydrolase</keyword>
<keyword evidence="2" id="KW-0732">Signal</keyword>
<dbReference type="InterPro" id="IPR001995">
    <property type="entry name" value="Peptidase_A2_cat"/>
</dbReference>
<dbReference type="InterPro" id="IPR021109">
    <property type="entry name" value="Peptidase_aspartic_dom_sf"/>
</dbReference>
<evidence type="ECO:0000313" key="4">
    <source>
        <dbReference type="EMBL" id="UTW04472.1"/>
    </source>
</evidence>
<dbReference type="InterPro" id="IPR025392">
    <property type="entry name" value="DUF4124"/>
</dbReference>
<reference evidence="4" key="1">
    <citation type="submission" date="2021-04" db="EMBL/GenBank/DDBJ databases">
        <title>Oceanospirillales bacteria with DddD are important DMSP degraders in coastal seawater.</title>
        <authorList>
            <person name="Liu J."/>
        </authorList>
    </citation>
    <scope>NUCLEOTIDE SEQUENCE</scope>
    <source>
        <strain evidence="4">GY6</strain>
    </source>
</reference>
<dbReference type="Proteomes" id="UP001059950">
    <property type="component" value="Chromosome"/>
</dbReference>
<dbReference type="Pfam" id="PF13650">
    <property type="entry name" value="Asp_protease_2"/>
    <property type="match status" value="1"/>
</dbReference>
<name>A0ABY5GZ18_9GAMM</name>
<feature type="chain" id="PRO_5046958324" evidence="2">
    <location>
        <begin position="33"/>
        <end position="257"/>
    </location>
</feature>
<evidence type="ECO:0000259" key="3">
    <source>
        <dbReference type="PROSITE" id="PS50175"/>
    </source>
</evidence>
<sequence>MQKQGVNVMCRSMKILPVLLFAIVTLASSASAEILHYTDANGRKVYVDSPYKIPPQFRKASQQVEVVLMTQAEKLASQKSRQKLSDEYLRKQQIRELGKKLEQMTTPVRIIGNQVLVPVNVVWRGRKASLHLLLDTGASMTVLHKGSVSSLKAVSRDTSYAQVAGGGLIKTERVVFDRLELGPYRIENKSTAVIAASGSQPFDGLLGMDILGGGRYNIDFDQQQIIWAPDQYKELTAVLEALKQPEAESVAVGGDKE</sequence>
<dbReference type="PROSITE" id="PS50175">
    <property type="entry name" value="ASP_PROT_RETROV"/>
    <property type="match status" value="1"/>
</dbReference>
<evidence type="ECO:0000256" key="1">
    <source>
        <dbReference type="ARBA" id="ARBA00022801"/>
    </source>
</evidence>
<dbReference type="CDD" id="cd05483">
    <property type="entry name" value="retropepsin_like_bacteria"/>
    <property type="match status" value="1"/>
</dbReference>
<proteinExistence type="predicted"/>
<gene>
    <name evidence="4" type="ORF">KDX31_05560</name>
</gene>
<dbReference type="Gene3D" id="2.40.70.10">
    <property type="entry name" value="Acid Proteases"/>
    <property type="match status" value="1"/>
</dbReference>
<evidence type="ECO:0000256" key="2">
    <source>
        <dbReference type="SAM" id="SignalP"/>
    </source>
</evidence>
<keyword evidence="5" id="KW-1185">Reference proteome</keyword>
<dbReference type="PROSITE" id="PS00141">
    <property type="entry name" value="ASP_PROTEASE"/>
    <property type="match status" value="1"/>
</dbReference>
<dbReference type="GO" id="GO:0006508">
    <property type="term" value="P:proteolysis"/>
    <property type="evidence" value="ECO:0007669"/>
    <property type="project" value="UniProtKB-KW"/>
</dbReference>
<dbReference type="InterPro" id="IPR034122">
    <property type="entry name" value="Retropepsin-like_bacterial"/>
</dbReference>
<organism evidence="4 5">
    <name type="scientific">Amphritea atlantica</name>
    <dbReference type="NCBI Taxonomy" id="355243"/>
    <lineage>
        <taxon>Bacteria</taxon>
        <taxon>Pseudomonadati</taxon>
        <taxon>Pseudomonadota</taxon>
        <taxon>Gammaproteobacteria</taxon>
        <taxon>Oceanospirillales</taxon>
        <taxon>Oceanospirillaceae</taxon>
        <taxon>Amphritea</taxon>
    </lineage>
</organism>
<dbReference type="EMBL" id="CP073344">
    <property type="protein sequence ID" value="UTW04472.1"/>
    <property type="molecule type" value="Genomic_DNA"/>
</dbReference>
<dbReference type="Pfam" id="PF13511">
    <property type="entry name" value="DUF4124"/>
    <property type="match status" value="1"/>
</dbReference>
<dbReference type="SUPFAM" id="SSF50630">
    <property type="entry name" value="Acid proteases"/>
    <property type="match status" value="1"/>
</dbReference>
<dbReference type="GO" id="GO:0008233">
    <property type="term" value="F:peptidase activity"/>
    <property type="evidence" value="ECO:0007669"/>
    <property type="project" value="UniProtKB-KW"/>
</dbReference>
<keyword evidence="4" id="KW-0645">Protease</keyword>
<accession>A0ABY5GZ18</accession>
<protein>
    <submittedName>
        <fullName evidence="4">Clan AA aspartic protease</fullName>
    </submittedName>
</protein>
<feature type="signal peptide" evidence="2">
    <location>
        <begin position="1"/>
        <end position="32"/>
    </location>
</feature>
<dbReference type="InterPro" id="IPR001969">
    <property type="entry name" value="Aspartic_peptidase_AS"/>
</dbReference>
<evidence type="ECO:0000313" key="5">
    <source>
        <dbReference type="Proteomes" id="UP001059950"/>
    </source>
</evidence>